<proteinExistence type="predicted"/>
<feature type="region of interest" description="Disordered" evidence="1">
    <location>
        <begin position="31"/>
        <end position="63"/>
    </location>
</feature>
<comment type="caution">
    <text evidence="2">The sequence shown here is derived from an EMBL/GenBank/DDBJ whole genome shotgun (WGS) entry which is preliminary data.</text>
</comment>
<sequence length="215" mass="25043">MRRQSAKRLMETPRRRTVRFWPLASPILLAPPPRRPVQRRRTSPDQSVQRKGPQTPTTLQRRQHQQRIRNVQSEWRLPPAEQQTVVMETISFSLVMFLNQDSPIVKSLSPGGTESPPFHISTVWGGLLRRLLPTCPGGGLEEELQSVVRLLGKTVKLLRQMFFPSEDRTSLNLFCIVQCLRNQEEHSQTFELQRKEDLRFQSFSYHAAKLTRHLE</sequence>
<evidence type="ECO:0000313" key="3">
    <source>
        <dbReference type="Proteomes" id="UP000646548"/>
    </source>
</evidence>
<name>A0A834F315_ORYME</name>
<dbReference type="Proteomes" id="UP000646548">
    <property type="component" value="Unassembled WGS sequence"/>
</dbReference>
<organism evidence="2 3">
    <name type="scientific">Oryzias melastigma</name>
    <name type="common">Marine medaka</name>
    <dbReference type="NCBI Taxonomy" id="30732"/>
    <lineage>
        <taxon>Eukaryota</taxon>
        <taxon>Metazoa</taxon>
        <taxon>Chordata</taxon>
        <taxon>Craniata</taxon>
        <taxon>Vertebrata</taxon>
        <taxon>Euteleostomi</taxon>
        <taxon>Actinopterygii</taxon>
        <taxon>Neopterygii</taxon>
        <taxon>Teleostei</taxon>
        <taxon>Neoteleostei</taxon>
        <taxon>Acanthomorphata</taxon>
        <taxon>Ovalentaria</taxon>
        <taxon>Atherinomorphae</taxon>
        <taxon>Beloniformes</taxon>
        <taxon>Adrianichthyidae</taxon>
        <taxon>Oryziinae</taxon>
        <taxon>Oryzias</taxon>
    </lineage>
</organism>
<dbReference type="EMBL" id="WKFB01000960">
    <property type="protein sequence ID" value="KAF6716462.1"/>
    <property type="molecule type" value="Genomic_DNA"/>
</dbReference>
<feature type="compositionally biased region" description="Polar residues" evidence="1">
    <location>
        <begin position="45"/>
        <end position="60"/>
    </location>
</feature>
<gene>
    <name evidence="2" type="ORF">FQA47_008613</name>
</gene>
<evidence type="ECO:0000256" key="1">
    <source>
        <dbReference type="SAM" id="MobiDB-lite"/>
    </source>
</evidence>
<evidence type="ECO:0000313" key="2">
    <source>
        <dbReference type="EMBL" id="KAF6716462.1"/>
    </source>
</evidence>
<protein>
    <submittedName>
        <fullName evidence="2">Uncharacterized protein</fullName>
    </submittedName>
</protein>
<accession>A0A834F315</accession>
<dbReference type="AlphaFoldDB" id="A0A834F315"/>
<reference evidence="2" key="1">
    <citation type="journal article" name="BMC Genomics">
        <title>Long-read sequencing and de novo genome assembly of marine medaka (Oryzias melastigma).</title>
        <authorList>
            <person name="Liang P."/>
            <person name="Saqib H.S.A."/>
            <person name="Ni X."/>
            <person name="Shen Y."/>
        </authorList>
    </citation>
    <scope>NUCLEOTIDE SEQUENCE</scope>
    <source>
        <strain evidence="2">Bigg-433</strain>
    </source>
</reference>